<evidence type="ECO:0000256" key="4">
    <source>
        <dbReference type="ARBA" id="ARBA00012030"/>
    </source>
</evidence>
<proteinExistence type="inferred from homology"/>
<feature type="active site" description="Proton acceptor" evidence="9 10">
    <location>
        <position position="93"/>
    </location>
</feature>
<dbReference type="NCBIfam" id="NF003589">
    <property type="entry name" value="PRK05254.1-2"/>
    <property type="match status" value="1"/>
</dbReference>
<keyword evidence="9" id="KW-0963">Cytoplasm</keyword>
<dbReference type="Gene3D" id="3.40.470.10">
    <property type="entry name" value="Uracil-DNA glycosylase-like domain"/>
    <property type="match status" value="1"/>
</dbReference>
<evidence type="ECO:0000256" key="8">
    <source>
        <dbReference type="ARBA" id="ARBA00023204"/>
    </source>
</evidence>
<dbReference type="GO" id="GO:0004844">
    <property type="term" value="F:uracil DNA N-glycosylase activity"/>
    <property type="evidence" value="ECO:0007669"/>
    <property type="project" value="UniProtKB-UniRule"/>
</dbReference>
<dbReference type="EMBL" id="CDOD01000003">
    <property type="protein sequence ID" value="CEN32535.1"/>
    <property type="molecule type" value="Genomic_DNA"/>
</dbReference>
<evidence type="ECO:0000256" key="11">
    <source>
        <dbReference type="RuleBase" id="RU003780"/>
    </source>
</evidence>
<keyword evidence="7 9" id="KW-0378">Hydrolase</keyword>
<comment type="similarity">
    <text evidence="3 9 11">Belongs to the uracil-DNA glycosylase (UDG) superfamily. UNG family.</text>
</comment>
<dbReference type="Pfam" id="PF03167">
    <property type="entry name" value="UDG"/>
    <property type="match status" value="1"/>
</dbReference>
<sequence>MLLYIELFYNSKLFFTFGGELIGKSIKKMEVNIHSSWKPHLANEFEKDYFKNLVAFVKNEYSRGICYPKGSQIFSAFEHCPFENVKVVIIGQDPYHGVNQANGLCFSVQDGIEHPPSLVNIFKEIEQDLGIPYPVSGNLERWASQGVLLLNATLTVRANQAGSHQNQGWETFTDSVIRVVSEKINQVVFLLWGGYAKKKSALIDASKHYILTSGHPSPLSANRGYWFGNKHFSKTNAFLESIGKKSISW</sequence>
<dbReference type="EC" id="3.2.2.27" evidence="4 9"/>
<evidence type="ECO:0000256" key="10">
    <source>
        <dbReference type="PROSITE-ProRule" id="PRU10072"/>
    </source>
</evidence>
<dbReference type="GO" id="GO:0097510">
    <property type="term" value="P:base-excision repair, AP site formation via deaminated base removal"/>
    <property type="evidence" value="ECO:0007669"/>
    <property type="project" value="TreeGrafter"/>
</dbReference>
<accession>A0A0B7GZD9</accession>
<evidence type="ECO:0000256" key="1">
    <source>
        <dbReference type="ARBA" id="ARBA00001400"/>
    </source>
</evidence>
<dbReference type="SMART" id="SM00986">
    <property type="entry name" value="UDG"/>
    <property type="match status" value="1"/>
</dbReference>
<dbReference type="NCBIfam" id="NF003588">
    <property type="entry name" value="PRK05254.1-1"/>
    <property type="match status" value="1"/>
</dbReference>
<feature type="domain" description="Uracil-DNA glycosylase-like" evidence="12">
    <location>
        <begin position="78"/>
        <end position="239"/>
    </location>
</feature>
<dbReference type="FunFam" id="3.40.470.10:FF:000001">
    <property type="entry name" value="Uracil-DNA glycosylase"/>
    <property type="match status" value="1"/>
</dbReference>
<keyword evidence="6 9" id="KW-0227">DNA damage</keyword>
<evidence type="ECO:0000256" key="7">
    <source>
        <dbReference type="ARBA" id="ARBA00022801"/>
    </source>
</evidence>
<dbReference type="NCBIfam" id="NF003591">
    <property type="entry name" value="PRK05254.1-4"/>
    <property type="match status" value="1"/>
</dbReference>
<dbReference type="NCBIfam" id="NF003592">
    <property type="entry name" value="PRK05254.1-5"/>
    <property type="match status" value="1"/>
</dbReference>
<dbReference type="InterPro" id="IPR005122">
    <property type="entry name" value="Uracil-DNA_glycosylase-like"/>
</dbReference>
<protein>
    <recommendedName>
        <fullName evidence="5 9">Uracil-DNA glycosylase</fullName>
        <shortName evidence="9">UDG</shortName>
        <ecNumber evidence="4 9">3.2.2.27</ecNumber>
    </recommendedName>
</protein>
<evidence type="ECO:0000256" key="9">
    <source>
        <dbReference type="HAMAP-Rule" id="MF_00148"/>
    </source>
</evidence>
<keyword evidence="8 9" id="KW-0234">DNA repair</keyword>
<dbReference type="InterPro" id="IPR002043">
    <property type="entry name" value="UDG_fam1"/>
</dbReference>
<dbReference type="eggNOG" id="COG0692">
    <property type="taxonomic scope" value="Bacteria"/>
</dbReference>
<dbReference type="HAMAP" id="MF_00148">
    <property type="entry name" value="UDG"/>
    <property type="match status" value="1"/>
</dbReference>
<dbReference type="SMART" id="SM00987">
    <property type="entry name" value="UreE_C"/>
    <property type="match status" value="1"/>
</dbReference>
<name>A0A0B7GZD9_9FLAO</name>
<dbReference type="AlphaFoldDB" id="A0A0B7GZD9"/>
<dbReference type="Proteomes" id="UP000038055">
    <property type="component" value="Unassembled WGS sequence"/>
</dbReference>
<reference evidence="14" key="1">
    <citation type="submission" date="2015-01" db="EMBL/GenBank/DDBJ databases">
        <authorList>
            <person name="MANFREDI Pablo"/>
        </authorList>
    </citation>
    <scope>NUCLEOTIDE SEQUENCE [LARGE SCALE GENOMIC DNA]</scope>
    <source>
        <strain evidence="14">Ccyn2B</strain>
    </source>
</reference>
<dbReference type="CDD" id="cd10027">
    <property type="entry name" value="UDG-F1-like"/>
    <property type="match status" value="1"/>
</dbReference>
<dbReference type="GO" id="GO:0005737">
    <property type="term" value="C:cytoplasm"/>
    <property type="evidence" value="ECO:0007669"/>
    <property type="project" value="UniProtKB-SubCell"/>
</dbReference>
<organism evidence="13 14">
    <name type="scientific">Capnocytophaga cynodegmi</name>
    <dbReference type="NCBI Taxonomy" id="28189"/>
    <lineage>
        <taxon>Bacteria</taxon>
        <taxon>Pseudomonadati</taxon>
        <taxon>Bacteroidota</taxon>
        <taxon>Flavobacteriia</taxon>
        <taxon>Flavobacteriales</taxon>
        <taxon>Flavobacteriaceae</taxon>
        <taxon>Capnocytophaga</taxon>
    </lineage>
</organism>
<evidence type="ECO:0000259" key="12">
    <source>
        <dbReference type="SMART" id="SM00986"/>
    </source>
</evidence>
<dbReference type="PANTHER" id="PTHR11264">
    <property type="entry name" value="URACIL-DNA GLYCOSYLASE"/>
    <property type="match status" value="1"/>
</dbReference>
<dbReference type="STRING" id="28189.CCYN74_10132"/>
<evidence type="ECO:0000256" key="3">
    <source>
        <dbReference type="ARBA" id="ARBA00008184"/>
    </source>
</evidence>
<dbReference type="InterPro" id="IPR018085">
    <property type="entry name" value="Ura-DNA_Glyclase_AS"/>
</dbReference>
<evidence type="ECO:0000256" key="2">
    <source>
        <dbReference type="ARBA" id="ARBA00002631"/>
    </source>
</evidence>
<evidence type="ECO:0000256" key="6">
    <source>
        <dbReference type="ARBA" id="ARBA00022763"/>
    </source>
</evidence>
<keyword evidence="14" id="KW-1185">Reference proteome</keyword>
<comment type="catalytic activity">
    <reaction evidence="1 9 11">
        <text>Hydrolyzes single-stranded DNA or mismatched double-stranded DNA and polynucleotides, releasing free uracil.</text>
        <dbReference type="EC" id="3.2.2.27"/>
    </reaction>
</comment>
<gene>
    <name evidence="9 13" type="primary">ung</name>
    <name evidence="13" type="ORF">CCYN2B_110054</name>
</gene>
<comment type="subcellular location">
    <subcellularLocation>
        <location evidence="9">Cytoplasm</location>
    </subcellularLocation>
</comment>
<dbReference type="InterPro" id="IPR036895">
    <property type="entry name" value="Uracil-DNA_glycosylase-like_sf"/>
</dbReference>
<dbReference type="SUPFAM" id="SSF52141">
    <property type="entry name" value="Uracil-DNA glycosylase-like"/>
    <property type="match status" value="1"/>
</dbReference>
<evidence type="ECO:0000313" key="13">
    <source>
        <dbReference type="EMBL" id="CEN32535.1"/>
    </source>
</evidence>
<dbReference type="PROSITE" id="PS00130">
    <property type="entry name" value="U_DNA_GLYCOSYLASE"/>
    <property type="match status" value="1"/>
</dbReference>
<keyword evidence="13" id="KW-0326">Glycosidase</keyword>
<comment type="function">
    <text evidence="2 9 11">Excises uracil residues from the DNA which can arise as a result of misincorporation of dUMP residues by DNA polymerase or due to deamination of cytosine.</text>
</comment>
<evidence type="ECO:0000313" key="14">
    <source>
        <dbReference type="Proteomes" id="UP000038055"/>
    </source>
</evidence>
<evidence type="ECO:0000256" key="5">
    <source>
        <dbReference type="ARBA" id="ARBA00018429"/>
    </source>
</evidence>
<dbReference type="NCBIfam" id="TIGR00628">
    <property type="entry name" value="ung"/>
    <property type="match status" value="1"/>
</dbReference>
<dbReference type="PANTHER" id="PTHR11264:SF0">
    <property type="entry name" value="URACIL-DNA GLYCOSYLASE"/>
    <property type="match status" value="1"/>
</dbReference>